<gene>
    <name evidence="1" type="ORF">F4821DRAFT_278212</name>
</gene>
<evidence type="ECO:0000313" key="1">
    <source>
        <dbReference type="EMBL" id="KAI6086892.1"/>
    </source>
</evidence>
<comment type="caution">
    <text evidence="1">The sequence shown here is derived from an EMBL/GenBank/DDBJ whole genome shotgun (WGS) entry which is preliminary data.</text>
</comment>
<keyword evidence="2" id="KW-1185">Reference proteome</keyword>
<proteinExistence type="predicted"/>
<protein>
    <submittedName>
        <fullName evidence="1">Kinase-like protein</fullName>
    </submittedName>
</protein>
<dbReference type="EMBL" id="MU394311">
    <property type="protein sequence ID" value="KAI6086892.1"/>
    <property type="molecule type" value="Genomic_DNA"/>
</dbReference>
<dbReference type="Proteomes" id="UP001497680">
    <property type="component" value="Unassembled WGS sequence"/>
</dbReference>
<reference evidence="1 2" key="1">
    <citation type="journal article" date="2022" name="New Phytol.">
        <title>Ecological generalism drives hyperdiversity of secondary metabolite gene clusters in xylarialean endophytes.</title>
        <authorList>
            <person name="Franco M.E.E."/>
            <person name="Wisecaver J.H."/>
            <person name="Arnold A.E."/>
            <person name="Ju Y.M."/>
            <person name="Slot J.C."/>
            <person name="Ahrendt S."/>
            <person name="Moore L.P."/>
            <person name="Eastman K.E."/>
            <person name="Scott K."/>
            <person name="Konkel Z."/>
            <person name="Mondo S.J."/>
            <person name="Kuo A."/>
            <person name="Hayes R.D."/>
            <person name="Haridas S."/>
            <person name="Andreopoulos B."/>
            <person name="Riley R."/>
            <person name="LaButti K."/>
            <person name="Pangilinan J."/>
            <person name="Lipzen A."/>
            <person name="Amirebrahimi M."/>
            <person name="Yan J."/>
            <person name="Adam C."/>
            <person name="Keymanesh K."/>
            <person name="Ng V."/>
            <person name="Louie K."/>
            <person name="Northen T."/>
            <person name="Drula E."/>
            <person name="Henrissat B."/>
            <person name="Hsieh H.M."/>
            <person name="Youens-Clark K."/>
            <person name="Lutzoni F."/>
            <person name="Miadlikowska J."/>
            <person name="Eastwood D.C."/>
            <person name="Hamelin R.C."/>
            <person name="Grigoriev I.V."/>
            <person name="U'Ren J.M."/>
        </authorList>
    </citation>
    <scope>NUCLEOTIDE SEQUENCE [LARGE SCALE GENOMIC DNA]</scope>
    <source>
        <strain evidence="1 2">ER1909</strain>
    </source>
</reference>
<name>A0ACC0D2V3_9PEZI</name>
<accession>A0ACC0D2V3</accession>
<sequence>MRGPSCDHIDYRAFGPLVDISEESLILLATDFRKRCFNKSTSESKYICRKNGSFNLVHIVQLDDFKLVIRIPVTGWGSGKTEKAAHAMESQVDTLRLIAQGTTIPVPEIYDFDTTDDNVIGTPYMCMSFMPGNPVSDVWFKEPEDFIIQNNFMKRKYINTTREQFRLKILKSLAQFMSQLSRFTFDKIGSISNRSSTPAASDPCYHWRETLDGTMKIVTSGPFDSASAYLEYHDVHDIHEHELVNAQAKILKHMLAASPINDIRGSFVLRPPDFNLQNVMVDEEGNVTGLIDWDFAQTVPHCIGYAAYPAWIRRDWDPATYGWPTLRDSEDSPERLERYRAFYNEEMGKALNWKGDWRFTKKSHITTSIWHAFHDEISSLELCRMLVQEVIDVEDNEDALDILYDIGAEEFEGWDHLRDHLKEIARIKP</sequence>
<organism evidence="1 2">
    <name type="scientific">Hypoxylon rubiginosum</name>
    <dbReference type="NCBI Taxonomy" id="110542"/>
    <lineage>
        <taxon>Eukaryota</taxon>
        <taxon>Fungi</taxon>
        <taxon>Dikarya</taxon>
        <taxon>Ascomycota</taxon>
        <taxon>Pezizomycotina</taxon>
        <taxon>Sordariomycetes</taxon>
        <taxon>Xylariomycetidae</taxon>
        <taxon>Xylariales</taxon>
        <taxon>Hypoxylaceae</taxon>
        <taxon>Hypoxylon</taxon>
    </lineage>
</organism>
<evidence type="ECO:0000313" key="2">
    <source>
        <dbReference type="Proteomes" id="UP001497680"/>
    </source>
</evidence>